<dbReference type="Proteomes" id="UP000254794">
    <property type="component" value="Unassembled WGS sequence"/>
</dbReference>
<protein>
    <submittedName>
        <fullName evidence="1">Uncharacterized protein</fullName>
    </submittedName>
</protein>
<evidence type="ECO:0000313" key="1">
    <source>
        <dbReference type="EMBL" id="STX52221.1"/>
    </source>
</evidence>
<organism evidence="1 2">
    <name type="scientific">Legionella busanensis</name>
    <dbReference type="NCBI Taxonomy" id="190655"/>
    <lineage>
        <taxon>Bacteria</taxon>
        <taxon>Pseudomonadati</taxon>
        <taxon>Pseudomonadota</taxon>
        <taxon>Gammaproteobacteria</taxon>
        <taxon>Legionellales</taxon>
        <taxon>Legionellaceae</taxon>
        <taxon>Legionella</taxon>
    </lineage>
</organism>
<dbReference type="RefSeq" id="WP_115331793.1">
    <property type="nucleotide sequence ID" value="NZ_CAAAHP010000005.1"/>
</dbReference>
<reference evidence="1 2" key="1">
    <citation type="submission" date="2018-06" db="EMBL/GenBank/DDBJ databases">
        <authorList>
            <consortium name="Pathogen Informatics"/>
            <person name="Doyle S."/>
        </authorList>
    </citation>
    <scope>NUCLEOTIDE SEQUENCE [LARGE SCALE GENOMIC DNA]</scope>
    <source>
        <strain evidence="1 2">NCTC13316</strain>
    </source>
</reference>
<name>A0A378JNC7_9GAMM</name>
<gene>
    <name evidence="1" type="ORF">NCTC13316_02325</name>
</gene>
<proteinExistence type="predicted"/>
<evidence type="ECO:0000313" key="2">
    <source>
        <dbReference type="Proteomes" id="UP000254794"/>
    </source>
</evidence>
<dbReference type="OrthoDB" id="5638789at2"/>
<dbReference type="EMBL" id="UGOD01000001">
    <property type="protein sequence ID" value="STX52221.1"/>
    <property type="molecule type" value="Genomic_DNA"/>
</dbReference>
<sequence length="682" mass="78244">MGGKKFHGTYPEAMKAISPTVTEELFKPEDNDPKTAIGRDLPQANFVISAKKKRTDFEGAWRDKAKDQVNYVQGDMSGGSISMHFGQLLSQLANKNLLEKWGLSNLGDEPYRCLTSVEKGGFLVNVSFAYCDDEGNYCGFSLETLTNNPNYWEVAIIRKTTDLRENREVTILLNLGKQDVSEDIFKSSEKMGPIQEELKTALNSAVMVELLSPLFKEQGFINTDACVQLQRQISVKRYLDTRLNRLLEILQQAQKKVGHEHENTELINELGNKIASEQESAEKNLFQYLESLDEDSIKLELAGFYKRVQGLKNVENIVERSAKVDLDQKDFLSEGEKEFLNRSLFEVIINPQLSFTDKYIDSMKLADSPLGRQLVQIKQTVTEDSRKNLLYQLALDLHQLDRLDSFYEIFCNESDEFLKSFHLTLSTLKDEKTLNASLTAMNYLLSLNLQNQNTRELAYSLAFKDTPEANQFRETLSYFEKNKNKIDEDMQRNIIETLCLIQNNFSENKEKKPRKNIFQLFNNTNTEEDKNQAFKLRKSIRLIEESCHNIRTRLQKEAPSSNKLSQFIAEEQKYRQQLYTLAFDAITTKMRPQKFAERIKASSKEMLEVVDEDRHPWCRGALFALANLLGSCLLMIPNIVKGVTSKISGAKALFFYSTTQSGKEIRELNNDLTDTLSTRVIK</sequence>
<keyword evidence="2" id="KW-1185">Reference proteome</keyword>
<accession>A0A378JNC7</accession>
<dbReference type="AlphaFoldDB" id="A0A378JNC7"/>